<dbReference type="SUPFAM" id="SSF55785">
    <property type="entry name" value="PYP-like sensor domain (PAS domain)"/>
    <property type="match status" value="1"/>
</dbReference>
<dbReference type="STRING" id="1077947.SAMN05216227_101722"/>
<evidence type="ECO:0000259" key="2">
    <source>
        <dbReference type="SMART" id="SM00091"/>
    </source>
</evidence>
<dbReference type="Pfam" id="PF12860">
    <property type="entry name" value="PAS_7"/>
    <property type="match status" value="1"/>
</dbReference>
<sequence>MSFDLWQAAGLVVTGVLSAFLAVLFLAVLQRKIGRRGDSIFLETSGNAEFLFDGKTLIDATPPGRSLLPKACQSNAAAWPCLISYLEQRFPGVALRLETLATDGILVMSSADDGKDDPLLVRAEWRGGLTRITVVESESPQSAQVLDPLTRRAIRDELDHLRRITAKAPLPIWRESDTGDVVWANARYLDIAAERLGDEDDLTWPLPKLFPTMDPPSSGASHRKKLVGSGGETDRWFDLFAAQDGDGAQIYALPADTAVKAEEGLRAFMQTLTKTFAHLSTGLAIFDQDRKLVLFNPALLDLTGLSPDLLTKCPNLPTFFDALRSSSMIPEPRDYKSWRNQITDIEEAAANGHYEETWSLSSGQTYRVIGRPHPNGALALSFEDISTEMSQTRRYRADLELGQAVIDALDPAIAVFSAMGVLVMSNAAYAQLWDHDPAISLGAEGSVAAVCDHWRRATAPTTIWDRVEDFAAQMSARDAWADEVRLLNGRLIVCHFAPLSGGATIATFRPTAFDEQLDDPLAVASCKMVG</sequence>
<keyword evidence="1" id="KW-0472">Membrane</keyword>
<feature type="domain" description="PAS" evidence="2">
    <location>
        <begin position="270"/>
        <end position="340"/>
    </location>
</feature>
<reference evidence="3 4" key="1">
    <citation type="submission" date="2016-10" db="EMBL/GenBank/DDBJ databases">
        <authorList>
            <person name="de Groot N.N."/>
        </authorList>
    </citation>
    <scope>NUCLEOTIDE SEQUENCE [LARGE SCALE GENOMIC DNA]</scope>
    <source>
        <strain evidence="3 4">CGMCC 1.10836</strain>
    </source>
</reference>
<dbReference type="EMBL" id="FOCO01000017">
    <property type="protein sequence ID" value="SEN55751.1"/>
    <property type="molecule type" value="Genomic_DNA"/>
</dbReference>
<dbReference type="InterPro" id="IPR000014">
    <property type="entry name" value="PAS"/>
</dbReference>
<dbReference type="InterPro" id="IPR035965">
    <property type="entry name" value="PAS-like_dom_sf"/>
</dbReference>
<keyword evidence="4" id="KW-1185">Reference proteome</keyword>
<name>A0A1H8HHK4_9RHOB</name>
<gene>
    <name evidence="3" type="ORF">SAMN05216227_101722</name>
</gene>
<feature type="transmembrane region" description="Helical" evidence="1">
    <location>
        <begin position="6"/>
        <end position="29"/>
    </location>
</feature>
<proteinExistence type="predicted"/>
<dbReference type="AlphaFoldDB" id="A0A1H8HHK4"/>
<organism evidence="3 4">
    <name type="scientific">Pseudorhodobacter antarcticus</name>
    <dbReference type="NCBI Taxonomy" id="1077947"/>
    <lineage>
        <taxon>Bacteria</taxon>
        <taxon>Pseudomonadati</taxon>
        <taxon>Pseudomonadota</taxon>
        <taxon>Alphaproteobacteria</taxon>
        <taxon>Rhodobacterales</taxon>
        <taxon>Paracoccaceae</taxon>
        <taxon>Pseudorhodobacter</taxon>
    </lineage>
</organism>
<keyword evidence="1" id="KW-0812">Transmembrane</keyword>
<feature type="domain" description="PAS" evidence="2">
    <location>
        <begin position="400"/>
        <end position="468"/>
    </location>
</feature>
<accession>A0A1H8HHK4</accession>
<dbReference type="Proteomes" id="UP000183002">
    <property type="component" value="Unassembled WGS sequence"/>
</dbReference>
<dbReference type="RefSeq" id="WP_050518873.1">
    <property type="nucleotide sequence ID" value="NZ_FOCO01000017.1"/>
</dbReference>
<evidence type="ECO:0000313" key="4">
    <source>
        <dbReference type="Proteomes" id="UP000183002"/>
    </source>
</evidence>
<dbReference type="OrthoDB" id="9797304at2"/>
<feature type="domain" description="PAS" evidence="2">
    <location>
        <begin position="159"/>
        <end position="227"/>
    </location>
</feature>
<dbReference type="Gene3D" id="3.30.450.20">
    <property type="entry name" value="PAS domain"/>
    <property type="match status" value="1"/>
</dbReference>
<evidence type="ECO:0000256" key="1">
    <source>
        <dbReference type="SAM" id="Phobius"/>
    </source>
</evidence>
<dbReference type="SMART" id="SM00091">
    <property type="entry name" value="PAS"/>
    <property type="match status" value="3"/>
</dbReference>
<evidence type="ECO:0000313" key="3">
    <source>
        <dbReference type="EMBL" id="SEN55751.1"/>
    </source>
</evidence>
<keyword evidence="1" id="KW-1133">Transmembrane helix</keyword>
<protein>
    <submittedName>
        <fullName evidence="3">PAS fold</fullName>
    </submittedName>
</protein>